<proteinExistence type="predicted"/>
<feature type="compositionally biased region" description="Low complexity" evidence="2">
    <location>
        <begin position="276"/>
        <end position="296"/>
    </location>
</feature>
<evidence type="ECO:0000256" key="2">
    <source>
        <dbReference type="SAM" id="MobiDB-lite"/>
    </source>
</evidence>
<gene>
    <name evidence="4" type="ORF">M0812_26513</name>
</gene>
<dbReference type="Proteomes" id="UP001146793">
    <property type="component" value="Unassembled WGS sequence"/>
</dbReference>
<dbReference type="EMBL" id="JANTQA010000063">
    <property type="protein sequence ID" value="KAJ3426939.1"/>
    <property type="molecule type" value="Genomic_DNA"/>
</dbReference>
<feature type="region of interest" description="Disordered" evidence="2">
    <location>
        <begin position="322"/>
        <end position="344"/>
    </location>
</feature>
<accession>A0AAV7YHI8</accession>
<feature type="region of interest" description="Disordered" evidence="2">
    <location>
        <begin position="157"/>
        <end position="302"/>
    </location>
</feature>
<feature type="compositionally biased region" description="Basic and acidic residues" evidence="2">
    <location>
        <begin position="175"/>
        <end position="191"/>
    </location>
</feature>
<dbReference type="InterPro" id="IPR029157">
    <property type="entry name" value="CEP44_CC"/>
</dbReference>
<feature type="coiled-coil region" evidence="1">
    <location>
        <begin position="413"/>
        <end position="440"/>
    </location>
</feature>
<evidence type="ECO:0000313" key="4">
    <source>
        <dbReference type="EMBL" id="KAJ3426939.1"/>
    </source>
</evidence>
<feature type="compositionally biased region" description="Polar residues" evidence="2">
    <location>
        <begin position="192"/>
        <end position="201"/>
    </location>
</feature>
<sequence>MSGTQPKKRRISELSSSRIIEILQHELKNVKFPTELNSDKLLGGDPKIFFQIFKHLVFSVSDVLTNFFVKRGSFNTKSSVHFLRQLFLVGEKEFGLTPPFTLSEFLTDKFSHEKAKYTARLIWRCRRVHNEIVTSKRHSFTNFKFSDEKEKDLDSSSFWKRSTTPNTQRKKTSKTRLDKEQEEEKEKEKDTNPYQNKTTSNIKEKFNKNRKQREGERERERVKEEGNKLTNKEKKTIKFGFEKNPYQKPRLKRSGFDPLSQTTTIPKSEFKKAYGNKKASPNKSNSSSNSSNSSSKNIKKNVRFKQNIKSYDVGSGDGVEQDGFGYNLNSEKKDEENKYNSQKSKKVGWDSPVISHVEEFSNTSMSASGSEYGEVTEKMFQTSFDRLEKWLKSQFELIDLKIEKSSEKIHHSIERIDKRILKLDREVKQIKIQLHNQDKEKNIPTKGILKNSNYRNRSMYLNFNNEMNSDNFLTNSPKSKGFQN</sequence>
<feature type="compositionally biased region" description="Basic and acidic residues" evidence="2">
    <location>
        <begin position="202"/>
        <end position="236"/>
    </location>
</feature>
<name>A0AAV7YHI8_9EUKA</name>
<protein>
    <submittedName>
        <fullName evidence="4">Centrosomal protein of 44 kDa</fullName>
    </submittedName>
</protein>
<keyword evidence="1" id="KW-0175">Coiled coil</keyword>
<dbReference type="Pfam" id="PF15007">
    <property type="entry name" value="CEP44"/>
    <property type="match status" value="1"/>
</dbReference>
<comment type="caution">
    <text evidence="4">The sequence shown here is derived from an EMBL/GenBank/DDBJ whole genome shotgun (WGS) entry which is preliminary data.</text>
</comment>
<evidence type="ECO:0000256" key="1">
    <source>
        <dbReference type="SAM" id="Coils"/>
    </source>
</evidence>
<reference evidence="4" key="1">
    <citation type="submission" date="2022-08" db="EMBL/GenBank/DDBJ databases">
        <title>Novel sulphate-reducing endosymbionts in the free-living metamonad Anaeramoeba.</title>
        <authorList>
            <person name="Jerlstrom-Hultqvist J."/>
            <person name="Cepicka I."/>
            <person name="Gallot-Lavallee L."/>
            <person name="Salas-Leiva D."/>
            <person name="Curtis B.A."/>
            <person name="Zahonova K."/>
            <person name="Pipaliya S."/>
            <person name="Dacks J."/>
            <person name="Roger A.J."/>
        </authorList>
    </citation>
    <scope>NUCLEOTIDE SEQUENCE</scope>
    <source>
        <strain evidence="4">Busselton2</strain>
    </source>
</reference>
<feature type="domain" description="Centrosomal CEP44" evidence="3">
    <location>
        <begin position="20"/>
        <end position="137"/>
    </location>
</feature>
<organism evidence="4 5">
    <name type="scientific">Anaeramoeba flamelloides</name>
    <dbReference type="NCBI Taxonomy" id="1746091"/>
    <lineage>
        <taxon>Eukaryota</taxon>
        <taxon>Metamonada</taxon>
        <taxon>Anaeramoebidae</taxon>
        <taxon>Anaeramoeba</taxon>
    </lineage>
</organism>
<evidence type="ECO:0000259" key="3">
    <source>
        <dbReference type="Pfam" id="PF15007"/>
    </source>
</evidence>
<evidence type="ECO:0000313" key="5">
    <source>
        <dbReference type="Proteomes" id="UP001146793"/>
    </source>
</evidence>
<dbReference type="AlphaFoldDB" id="A0AAV7YHI8"/>